<evidence type="ECO:0000313" key="1">
    <source>
        <dbReference type="EMBL" id="RHE09608.1"/>
    </source>
</evidence>
<dbReference type="Pfam" id="PF19553">
    <property type="entry name" value="DUF6076"/>
    <property type="match status" value="1"/>
</dbReference>
<organism evidence="1 2">
    <name type="scientific">Blautia obeum</name>
    <dbReference type="NCBI Taxonomy" id="40520"/>
    <lineage>
        <taxon>Bacteria</taxon>
        <taxon>Bacillati</taxon>
        <taxon>Bacillota</taxon>
        <taxon>Clostridia</taxon>
        <taxon>Lachnospirales</taxon>
        <taxon>Lachnospiraceae</taxon>
        <taxon>Blautia</taxon>
    </lineage>
</organism>
<dbReference type="AlphaFoldDB" id="A0A414I3G7"/>
<proteinExistence type="predicted"/>
<dbReference type="InterPro" id="IPR045722">
    <property type="entry name" value="DUF6076"/>
</dbReference>
<gene>
    <name evidence="1" type="ORF">DW767_17020</name>
</gene>
<comment type="caution">
    <text evidence="1">The sequence shown here is derived from an EMBL/GenBank/DDBJ whole genome shotgun (WGS) entry which is preliminary data.</text>
</comment>
<dbReference type="Proteomes" id="UP000284644">
    <property type="component" value="Unassembled WGS sequence"/>
</dbReference>
<name>A0A414I3G7_9FIRM</name>
<protein>
    <submittedName>
        <fullName evidence="1">Uncharacterized protein</fullName>
    </submittedName>
</protein>
<sequence length="373" mass="44329">MLYSYDYSTQTIFAYSHSNLSCSVYKIGQLFVNFLNNDYQKYDEKRIFLRNLCCSNTWQDDFFEKFPLIKKYWCEYMGWNTVDFKQHDAVDILNIDAQTPYFSAYIAYDESVPNVLRDKFLFDLKYLQNRIIDTYVTCIDVDKIKNNSPILKYMNNEGLSYEMNGIHFTEKTVFRYNYTHEEDQAYNSSHQAITPNKYEIALNPFWEHAASDDYPDFMKYPKVNDECAKREIKVIHGYIFKSVQEALQCEFLKMLELGIKIRKCAVCGKYFIVTGHNGNCCDNLYKDTGLTCQQVFADRNYKNKRKQNPILKEYDKAYKRMYARYSNKKNLASDEYTKWKNEAARERDKALKAYVDNPSDEVINNFKQFLGNK</sequence>
<dbReference type="RefSeq" id="WP_118045920.1">
    <property type="nucleotide sequence ID" value="NZ_QSJW01000014.1"/>
</dbReference>
<accession>A0A414I3G7</accession>
<evidence type="ECO:0000313" key="2">
    <source>
        <dbReference type="Proteomes" id="UP000284644"/>
    </source>
</evidence>
<dbReference type="EMBL" id="QSJW01000014">
    <property type="protein sequence ID" value="RHE09608.1"/>
    <property type="molecule type" value="Genomic_DNA"/>
</dbReference>
<reference evidence="1 2" key="1">
    <citation type="submission" date="2018-08" db="EMBL/GenBank/DDBJ databases">
        <title>A genome reference for cultivated species of the human gut microbiota.</title>
        <authorList>
            <person name="Zou Y."/>
            <person name="Xue W."/>
            <person name="Luo G."/>
        </authorList>
    </citation>
    <scope>NUCLEOTIDE SEQUENCE [LARGE SCALE GENOMIC DNA]</scope>
    <source>
        <strain evidence="1 2">AM29-25AC</strain>
    </source>
</reference>